<organism evidence="2 3">
    <name type="scientific">Cryptococcus depauperatus CBS 7841</name>
    <dbReference type="NCBI Taxonomy" id="1295531"/>
    <lineage>
        <taxon>Eukaryota</taxon>
        <taxon>Fungi</taxon>
        <taxon>Dikarya</taxon>
        <taxon>Basidiomycota</taxon>
        <taxon>Agaricomycotina</taxon>
        <taxon>Tremellomycetes</taxon>
        <taxon>Tremellales</taxon>
        <taxon>Cryptococcaceae</taxon>
        <taxon>Cryptococcus</taxon>
    </lineage>
</organism>
<reference evidence="2" key="3">
    <citation type="submission" date="2024-01" db="EMBL/GenBank/DDBJ databases">
        <authorList>
            <person name="Coelho M.A."/>
            <person name="David-Palma M."/>
            <person name="Shea T."/>
            <person name="Sun S."/>
            <person name="Cuomo C.A."/>
            <person name="Heitman J."/>
        </authorList>
    </citation>
    <scope>NUCLEOTIDE SEQUENCE</scope>
    <source>
        <strain evidence="2">CBS 7841</strain>
    </source>
</reference>
<dbReference type="AlphaFoldDB" id="A0AAJ8JNE3"/>
<accession>A0AAJ8JNE3</accession>
<evidence type="ECO:0000313" key="3">
    <source>
        <dbReference type="Proteomes" id="UP000094043"/>
    </source>
</evidence>
<dbReference type="Proteomes" id="UP000094043">
    <property type="component" value="Chromosome 1"/>
</dbReference>
<sequence>MTDRKISSSTFWILILILLLVALATPVQASFTPVYMHYYCRQQCEQRFKMCAMGAISGPKLASCYSIRGVCYMRC</sequence>
<keyword evidence="1" id="KW-0732">Signal</keyword>
<reference evidence="2" key="2">
    <citation type="journal article" date="2022" name="Elife">
        <title>Obligate sexual reproduction of a homothallic fungus closely related to the Cryptococcus pathogenic species complex.</title>
        <authorList>
            <person name="Passer A.R."/>
            <person name="Clancey S.A."/>
            <person name="Shea T."/>
            <person name="David-Palma M."/>
            <person name="Averette A.F."/>
            <person name="Boekhout T."/>
            <person name="Porcel B.M."/>
            <person name="Nowrousian M."/>
            <person name="Cuomo C.A."/>
            <person name="Sun S."/>
            <person name="Heitman J."/>
            <person name="Coelho M.A."/>
        </authorList>
    </citation>
    <scope>NUCLEOTIDE SEQUENCE</scope>
    <source>
        <strain evidence="2">CBS 7841</strain>
    </source>
</reference>
<dbReference type="RefSeq" id="XP_066066207.1">
    <property type="nucleotide sequence ID" value="XM_066210110.1"/>
</dbReference>
<proteinExistence type="predicted"/>
<evidence type="ECO:0000256" key="1">
    <source>
        <dbReference type="SAM" id="SignalP"/>
    </source>
</evidence>
<feature type="chain" id="PRO_5042580870" evidence="1">
    <location>
        <begin position="30"/>
        <end position="75"/>
    </location>
</feature>
<gene>
    <name evidence="2" type="ORF">L203_100653</name>
</gene>
<name>A0AAJ8JNE3_9TREE</name>
<keyword evidence="3" id="KW-1185">Reference proteome</keyword>
<dbReference type="KEGG" id="cdep:91084868"/>
<evidence type="ECO:0000313" key="2">
    <source>
        <dbReference type="EMBL" id="WVN85507.1"/>
    </source>
</evidence>
<feature type="signal peptide" evidence="1">
    <location>
        <begin position="1"/>
        <end position="29"/>
    </location>
</feature>
<dbReference type="GeneID" id="91084868"/>
<dbReference type="EMBL" id="CP143784">
    <property type="protein sequence ID" value="WVN85507.1"/>
    <property type="molecule type" value="Genomic_DNA"/>
</dbReference>
<reference evidence="2" key="1">
    <citation type="submission" date="2016-06" db="EMBL/GenBank/DDBJ databases">
        <authorList>
            <person name="Cuomo C."/>
            <person name="Litvintseva A."/>
            <person name="Heitman J."/>
            <person name="Chen Y."/>
            <person name="Sun S."/>
            <person name="Springer D."/>
            <person name="Dromer F."/>
            <person name="Young S."/>
            <person name="Zeng Q."/>
            <person name="Chapman S."/>
            <person name="Gujja S."/>
            <person name="Saif S."/>
            <person name="Birren B."/>
        </authorList>
    </citation>
    <scope>NUCLEOTIDE SEQUENCE</scope>
    <source>
        <strain evidence="2">CBS 7841</strain>
    </source>
</reference>
<protein>
    <submittedName>
        <fullName evidence="2">Uncharacterized protein</fullName>
    </submittedName>
</protein>